<comment type="caution">
    <text evidence="7">Lacks conserved residue(s) required for the propagation of feature annotation.</text>
</comment>
<dbReference type="PRINTS" id="PR01042">
    <property type="entry name" value="TRNASYNTHASP"/>
</dbReference>
<keyword evidence="10" id="KW-1185">Reference proteome</keyword>
<keyword evidence="3 7" id="KW-0547">Nucleotide-binding</keyword>
<dbReference type="InterPro" id="IPR047090">
    <property type="entry name" value="AspRS_core"/>
</dbReference>
<dbReference type="PANTHER" id="PTHR22594:SF5">
    <property type="entry name" value="ASPARTATE--TRNA LIGASE, MITOCHONDRIAL"/>
    <property type="match status" value="1"/>
</dbReference>
<dbReference type="PROSITE" id="PS50862">
    <property type="entry name" value="AA_TRNA_LIGASE_II"/>
    <property type="match status" value="1"/>
</dbReference>
<dbReference type="InterPro" id="IPR012340">
    <property type="entry name" value="NA-bd_OB-fold"/>
</dbReference>
<comment type="caution">
    <text evidence="9">The sequence shown here is derived from an EMBL/GenBank/DDBJ whole genome shotgun (WGS) entry which is preliminary data.</text>
</comment>
<dbReference type="InterPro" id="IPR004115">
    <property type="entry name" value="GAD-like_sf"/>
</dbReference>
<feature type="binding site" evidence="7">
    <location>
        <position position="525"/>
    </location>
    <ligand>
        <name>ATP</name>
        <dbReference type="ChEBI" id="CHEBI:30616"/>
    </ligand>
</feature>
<evidence type="ECO:0000256" key="6">
    <source>
        <dbReference type="ARBA" id="ARBA00023146"/>
    </source>
</evidence>
<organism evidence="9 10">
    <name type="scientific">Candidatus Cyrtobacter comes</name>
    <dbReference type="NCBI Taxonomy" id="675776"/>
    <lineage>
        <taxon>Bacteria</taxon>
        <taxon>Pseudomonadati</taxon>
        <taxon>Pseudomonadota</taxon>
        <taxon>Alphaproteobacteria</taxon>
        <taxon>Rickettsiales</taxon>
        <taxon>Candidatus Midichloriaceae</taxon>
        <taxon>Candidatus Cyrtobacter</taxon>
    </lineage>
</organism>
<accession>A0ABU5L955</accession>
<dbReference type="Gene3D" id="3.30.1360.30">
    <property type="entry name" value="GAD-like domain"/>
    <property type="match status" value="1"/>
</dbReference>
<dbReference type="InterPro" id="IPR004364">
    <property type="entry name" value="Aa-tRNA-synt_II"/>
</dbReference>
<dbReference type="NCBIfam" id="TIGR00459">
    <property type="entry name" value="aspS_bact"/>
    <property type="match status" value="1"/>
</dbReference>
<dbReference type="InterPro" id="IPR047089">
    <property type="entry name" value="Asp-tRNA-ligase_1_N"/>
</dbReference>
<dbReference type="InterPro" id="IPR004365">
    <property type="entry name" value="NA-bd_OB_tRNA"/>
</dbReference>
<comment type="similarity">
    <text evidence="1 7">Belongs to the class-II aminoacyl-tRNA synthetase family. Type 1 subfamily.</text>
</comment>
<comment type="catalytic activity">
    <reaction evidence="7">
        <text>tRNA(Asx) + L-aspartate + ATP = L-aspartyl-tRNA(Asx) + AMP + diphosphate</text>
        <dbReference type="Rhea" id="RHEA:18349"/>
        <dbReference type="Rhea" id="RHEA-COMP:9710"/>
        <dbReference type="Rhea" id="RHEA-COMP:9711"/>
        <dbReference type="ChEBI" id="CHEBI:29991"/>
        <dbReference type="ChEBI" id="CHEBI:30616"/>
        <dbReference type="ChEBI" id="CHEBI:33019"/>
        <dbReference type="ChEBI" id="CHEBI:78442"/>
        <dbReference type="ChEBI" id="CHEBI:78516"/>
        <dbReference type="ChEBI" id="CHEBI:456215"/>
        <dbReference type="EC" id="6.1.1.23"/>
    </reaction>
</comment>
<dbReference type="SUPFAM" id="SSF55261">
    <property type="entry name" value="GAD domain-like"/>
    <property type="match status" value="1"/>
</dbReference>
<dbReference type="Pfam" id="PF02938">
    <property type="entry name" value="GAD"/>
    <property type="match status" value="1"/>
</dbReference>
<dbReference type="SUPFAM" id="SSF50249">
    <property type="entry name" value="Nucleic acid-binding proteins"/>
    <property type="match status" value="1"/>
</dbReference>
<feature type="binding site" evidence="7">
    <location>
        <position position="256"/>
    </location>
    <ligand>
        <name>L-aspartate</name>
        <dbReference type="ChEBI" id="CHEBI:29991"/>
    </ligand>
</feature>
<evidence type="ECO:0000259" key="8">
    <source>
        <dbReference type="PROSITE" id="PS50862"/>
    </source>
</evidence>
<evidence type="ECO:0000313" key="9">
    <source>
        <dbReference type="EMBL" id="MDZ5762369.1"/>
    </source>
</evidence>
<evidence type="ECO:0000256" key="1">
    <source>
        <dbReference type="ARBA" id="ARBA00006303"/>
    </source>
</evidence>
<dbReference type="InterPro" id="IPR045864">
    <property type="entry name" value="aa-tRNA-synth_II/BPL/LPL"/>
</dbReference>
<feature type="site" description="Important for tRNA non-discrimination" evidence="7">
    <location>
        <position position="60"/>
    </location>
</feature>
<dbReference type="InterPro" id="IPR002312">
    <property type="entry name" value="Asp/Asn-tRNA-synth_IIb"/>
</dbReference>
<keyword evidence="5 7" id="KW-0648">Protein biosynthesis</keyword>
<feature type="domain" description="Aminoacyl-transfer RNA synthetases class-II family profile" evidence="8">
    <location>
        <begin position="179"/>
        <end position="598"/>
    </location>
</feature>
<keyword evidence="2 7" id="KW-0436">Ligase</keyword>
<gene>
    <name evidence="7" type="primary">aspS</name>
    <name evidence="9" type="ORF">Cyrtocomes_00748</name>
</gene>
<comment type="subcellular location">
    <subcellularLocation>
        <location evidence="7">Cytoplasm</location>
    </subcellularLocation>
</comment>
<protein>
    <recommendedName>
        <fullName evidence="7">Aspartate--tRNA(Asp/Asn) ligase</fullName>
        <ecNumber evidence="7">6.1.1.23</ecNumber>
    </recommendedName>
    <alternativeName>
        <fullName evidence="7">Aspartyl-tRNA synthetase</fullName>
        <shortName evidence="7">AspRS</shortName>
    </alternativeName>
    <alternativeName>
        <fullName evidence="7">Non-discriminating aspartyl-tRNA synthetase</fullName>
        <shortName evidence="7">ND-AspRS</shortName>
    </alternativeName>
</protein>
<evidence type="ECO:0000313" key="10">
    <source>
        <dbReference type="Proteomes" id="UP001293791"/>
    </source>
</evidence>
<dbReference type="Gene3D" id="2.40.50.140">
    <property type="entry name" value="Nucleic acid-binding proteins"/>
    <property type="match status" value="1"/>
</dbReference>
<dbReference type="Gene3D" id="3.30.930.10">
    <property type="entry name" value="Bira Bifunctional Protein, Domain 2"/>
    <property type="match status" value="1"/>
</dbReference>
<dbReference type="SUPFAM" id="SSF55681">
    <property type="entry name" value="Class II aaRS and biotin synthetases"/>
    <property type="match status" value="1"/>
</dbReference>
<keyword evidence="6 7" id="KW-0030">Aminoacyl-tRNA synthetase</keyword>
<comment type="subunit">
    <text evidence="7">Homodimer.</text>
</comment>
<dbReference type="InterPro" id="IPR029351">
    <property type="entry name" value="GAD_dom"/>
</dbReference>
<name>A0ABU5L955_9RICK</name>
<dbReference type="NCBIfam" id="NF001750">
    <property type="entry name" value="PRK00476.1"/>
    <property type="match status" value="1"/>
</dbReference>
<dbReference type="PANTHER" id="PTHR22594">
    <property type="entry name" value="ASPARTYL/LYSYL-TRNA SYNTHETASE"/>
    <property type="match status" value="1"/>
</dbReference>
<feature type="binding site" evidence="7">
    <location>
        <position position="487"/>
    </location>
    <ligand>
        <name>L-aspartate</name>
        <dbReference type="ChEBI" id="CHEBI:29991"/>
    </ligand>
</feature>
<dbReference type="HAMAP" id="MF_00044">
    <property type="entry name" value="Asp_tRNA_synth_type1"/>
    <property type="match status" value="1"/>
</dbReference>
<evidence type="ECO:0000256" key="7">
    <source>
        <dbReference type="HAMAP-Rule" id="MF_00044"/>
    </source>
</evidence>
<evidence type="ECO:0000256" key="3">
    <source>
        <dbReference type="ARBA" id="ARBA00022741"/>
    </source>
</evidence>
<dbReference type="EMBL" id="JARGYT010000042">
    <property type="protein sequence ID" value="MDZ5762369.1"/>
    <property type="molecule type" value="Genomic_DNA"/>
</dbReference>
<dbReference type="InterPro" id="IPR004524">
    <property type="entry name" value="Asp-tRNA-ligase_1"/>
</dbReference>
<evidence type="ECO:0000256" key="2">
    <source>
        <dbReference type="ARBA" id="ARBA00022598"/>
    </source>
</evidence>
<feature type="binding site" evidence="7">
    <location>
        <position position="532"/>
    </location>
    <ligand>
        <name>L-aspartate</name>
        <dbReference type="ChEBI" id="CHEBI:29991"/>
    </ligand>
</feature>
<feature type="region of interest" description="Aspartate" evidence="7">
    <location>
        <begin position="234"/>
        <end position="237"/>
    </location>
</feature>
<keyword evidence="4 7" id="KW-0067">ATP-binding</keyword>
<keyword evidence="7" id="KW-0963">Cytoplasm</keyword>
<proteinExistence type="inferred from homology"/>
<dbReference type="CDD" id="cd00777">
    <property type="entry name" value="AspRS_core"/>
    <property type="match status" value="1"/>
</dbReference>
<dbReference type="Proteomes" id="UP001293791">
    <property type="component" value="Unassembled WGS sequence"/>
</dbReference>
<dbReference type="Pfam" id="PF01336">
    <property type="entry name" value="tRNA_anti-codon"/>
    <property type="match status" value="1"/>
</dbReference>
<comment type="function">
    <text evidence="7">Aspartyl-tRNA synthetase with relaxed tRNA specificity since it is able to aspartylate not only its cognate tRNA(Asp) but also tRNA(Asn). Reaction proceeds in two steps: L-aspartate is first activated by ATP to form Asp-AMP and then transferred to the acceptor end of tRNA(Asp/Asn).</text>
</comment>
<reference evidence="9 10" key="1">
    <citation type="submission" date="2023-02" db="EMBL/GenBank/DDBJ databases">
        <title>Host association and intracellularity evolved multiple times independently in the Rickettsiales.</title>
        <authorList>
            <person name="Castelli M."/>
            <person name="Nardi T."/>
            <person name="Gammuto L."/>
            <person name="Bellinzona G."/>
            <person name="Sabaneyeva E."/>
            <person name="Potekhin A."/>
            <person name="Serra V."/>
            <person name="Petroni G."/>
            <person name="Sassera D."/>
        </authorList>
    </citation>
    <scope>NUCLEOTIDE SEQUENCE [LARGE SCALE GENOMIC DNA]</scope>
    <source>
        <strain evidence="9 10">BOD18</strain>
    </source>
</reference>
<dbReference type="GO" id="GO:0016874">
    <property type="term" value="F:ligase activity"/>
    <property type="evidence" value="ECO:0007669"/>
    <property type="project" value="UniProtKB-KW"/>
</dbReference>
<evidence type="ECO:0000256" key="5">
    <source>
        <dbReference type="ARBA" id="ARBA00022917"/>
    </source>
</evidence>
<dbReference type="CDD" id="cd04317">
    <property type="entry name" value="EcAspRS_like_N"/>
    <property type="match status" value="1"/>
</dbReference>
<feature type="binding site" evidence="7">
    <location>
        <begin position="256"/>
        <end position="258"/>
    </location>
    <ligand>
        <name>ATP</name>
        <dbReference type="ChEBI" id="CHEBI:30616"/>
    </ligand>
</feature>
<sequence>MDFTRICVDDNYRLIYKFLFGRFWVNCMHRYRTHNCGQLTSADIGKGVKVSGWIHKRRDHGGVLFIDLRDSYGVTQLVTSQQEKGINYLATEDYDTILHASYESVICVSGKVVKRSDDTINNSIPTGEIEVVIEKFEVLSKAAPLPFNVNIEQNFPEDLRLKYRFLDLRRQQMHNNILLRNDIIKFIRTKMWEYGFSEFQTPILTASSPEGARDFLVPSRLHPGCFYALPQAPQQFKQLLMISGFDRYFQIAPAFRDEDARADRAPGEFYQLDIEMSFVEQEDVFSLIEPLMHSLFTKFSNYKVSDTPFPRIKYSDAMLKYGTDKPDLRNPIEISDVSHVFKDSGFSVFSEAIKKGACVRLIPAPGASALSRGFFDKMTLHAQKEFGAKGLAYVSFMQDGTAKGPVAKFLNQNQIDELKKISNVKNEDAMFFVCDREEYASKLSGLVRTKLGEELSIIEKNVYKFCWIVDFPFYEWNEDEKKIDFSHNPFSMPQGGISALINAKSDEEKLQISAFQYDIVCNGIELSSGAIRNHCLDTLYKAFELTGKDNEFVRTNFSGMVKALTYGVPPHGGIAPGVDRIVMLVANEPNIREVIAFPLNQNAKDLLMNAPSVVSEKQLKELHIKTLS</sequence>
<evidence type="ECO:0000256" key="4">
    <source>
        <dbReference type="ARBA" id="ARBA00022840"/>
    </source>
</evidence>
<dbReference type="InterPro" id="IPR006195">
    <property type="entry name" value="aa-tRNA-synth_II"/>
</dbReference>
<feature type="binding site" evidence="7">
    <location>
        <position position="210"/>
    </location>
    <ligand>
        <name>L-aspartate</name>
        <dbReference type="ChEBI" id="CHEBI:29991"/>
    </ligand>
</feature>
<dbReference type="Pfam" id="PF00152">
    <property type="entry name" value="tRNA-synt_2"/>
    <property type="match status" value="1"/>
</dbReference>
<feature type="binding site" evidence="7">
    <location>
        <begin position="577"/>
        <end position="580"/>
    </location>
    <ligand>
        <name>ATP</name>
        <dbReference type="ChEBI" id="CHEBI:30616"/>
    </ligand>
</feature>
<dbReference type="EC" id="6.1.1.23" evidence="7"/>